<keyword evidence="4" id="KW-0645">Protease</keyword>
<gene>
    <name evidence="4" type="ORF">ASU31_02065</name>
</gene>
<keyword evidence="2" id="KW-1133">Transmembrane helix</keyword>
<dbReference type="InterPro" id="IPR050710">
    <property type="entry name" value="Band7/mec-2_domain"/>
</dbReference>
<dbReference type="PANTHER" id="PTHR43327">
    <property type="entry name" value="STOMATIN-LIKE PROTEIN 2, MITOCHONDRIAL"/>
    <property type="match status" value="1"/>
</dbReference>
<accession>A0A0T5VW46</accession>
<dbReference type="Proteomes" id="UP000051950">
    <property type="component" value="Unassembled WGS sequence"/>
</dbReference>
<evidence type="ECO:0000256" key="1">
    <source>
        <dbReference type="ARBA" id="ARBA00004167"/>
    </source>
</evidence>
<evidence type="ECO:0000256" key="2">
    <source>
        <dbReference type="SAM" id="Phobius"/>
    </source>
</evidence>
<evidence type="ECO:0000259" key="3">
    <source>
        <dbReference type="SMART" id="SM00244"/>
    </source>
</evidence>
<dbReference type="OrthoDB" id="9809197at2"/>
<dbReference type="SUPFAM" id="SSF117892">
    <property type="entry name" value="Band 7/SPFH domain"/>
    <property type="match status" value="1"/>
</dbReference>
<keyword evidence="2" id="KW-0472">Membrane</keyword>
<dbReference type="PANTHER" id="PTHR43327:SF10">
    <property type="entry name" value="STOMATIN-LIKE PROTEIN 2, MITOCHONDRIAL"/>
    <property type="match status" value="1"/>
</dbReference>
<organism evidence="4 5">
    <name type="scientific">Pedobacter ginsenosidimutans</name>
    <dbReference type="NCBI Taxonomy" id="687842"/>
    <lineage>
        <taxon>Bacteria</taxon>
        <taxon>Pseudomonadati</taxon>
        <taxon>Bacteroidota</taxon>
        <taxon>Sphingobacteriia</taxon>
        <taxon>Sphingobacteriales</taxon>
        <taxon>Sphingobacteriaceae</taxon>
        <taxon>Pedobacter</taxon>
    </lineage>
</organism>
<dbReference type="SMART" id="SM00244">
    <property type="entry name" value="PHB"/>
    <property type="match status" value="1"/>
</dbReference>
<reference evidence="4 5" key="1">
    <citation type="submission" date="2015-11" db="EMBL/GenBank/DDBJ databases">
        <title>Sequence of Pedobacter ginsenosidimutans.</title>
        <authorList>
            <person name="Carson E."/>
            <person name="Keyser V."/>
            <person name="Newman J."/>
            <person name="Miller J."/>
        </authorList>
    </citation>
    <scope>NUCLEOTIDE SEQUENCE [LARGE SCALE GENOMIC DNA]</scope>
    <source>
        <strain evidence="4 5">KACC 14530</strain>
    </source>
</reference>
<keyword evidence="2" id="KW-0812">Transmembrane</keyword>
<dbReference type="GO" id="GO:0008233">
    <property type="term" value="F:peptidase activity"/>
    <property type="evidence" value="ECO:0007669"/>
    <property type="project" value="UniProtKB-KW"/>
</dbReference>
<feature type="transmembrane region" description="Helical" evidence="2">
    <location>
        <begin position="6"/>
        <end position="34"/>
    </location>
</feature>
<dbReference type="GO" id="GO:0006508">
    <property type="term" value="P:proteolysis"/>
    <property type="evidence" value="ECO:0007669"/>
    <property type="project" value="UniProtKB-KW"/>
</dbReference>
<feature type="domain" description="Band 7" evidence="3">
    <location>
        <begin position="18"/>
        <end position="183"/>
    </location>
</feature>
<keyword evidence="4" id="KW-0378">Hydrolase</keyword>
<dbReference type="EMBL" id="LMZQ01000001">
    <property type="protein sequence ID" value="KRT18094.1"/>
    <property type="molecule type" value="Genomic_DNA"/>
</dbReference>
<dbReference type="GO" id="GO:0016020">
    <property type="term" value="C:membrane"/>
    <property type="evidence" value="ECO:0007669"/>
    <property type="project" value="UniProtKB-SubCell"/>
</dbReference>
<dbReference type="InterPro" id="IPR001107">
    <property type="entry name" value="Band_7"/>
</dbReference>
<sequence>MQYTIYIIAVVGFIILLSSFVTVKQGTIAVVTVFGKYRRQLRPGLNFKIPLIEQIYSRISIQNRSVELSFQAVTQDQANVYFKAMLLYSVVNQDEETIKNVAFKFVDATNLMQALIRTIEGSIRAYVATQKQANVLAQRNEIVLHVKEQIDQVLDGWGYHLQDLQLNDITFDEEIMRSMSRVVASNNLKAAAENEGQALLITKTKAAEADGNAIKIAATAEREAAQLRGQGIALFRAEVAHGMSKAAQEMEQANLDISVILFTMWTESIKHFAENGDGNVIFLDGSSEGMNRTMKEMMAMQLNKQTEPTAKKG</sequence>
<comment type="caution">
    <text evidence="4">The sequence shown here is derived from an EMBL/GenBank/DDBJ whole genome shotgun (WGS) entry which is preliminary data.</text>
</comment>
<comment type="subcellular location">
    <subcellularLocation>
        <location evidence="1">Membrane</location>
        <topology evidence="1">Single-pass membrane protein</topology>
    </subcellularLocation>
</comment>
<dbReference type="Gene3D" id="3.30.479.30">
    <property type="entry name" value="Band 7 domain"/>
    <property type="match status" value="1"/>
</dbReference>
<name>A0A0T5VW46_9SPHI</name>
<dbReference type="InterPro" id="IPR036013">
    <property type="entry name" value="Band_7/SPFH_dom_sf"/>
</dbReference>
<evidence type="ECO:0000313" key="4">
    <source>
        <dbReference type="EMBL" id="KRT18094.1"/>
    </source>
</evidence>
<protein>
    <submittedName>
        <fullName evidence="4">Protease</fullName>
    </submittedName>
</protein>
<dbReference type="RefSeq" id="WP_057930724.1">
    <property type="nucleotide sequence ID" value="NZ_LMZQ01000001.1"/>
</dbReference>
<dbReference type="STRING" id="687842.ASU31_02065"/>
<evidence type="ECO:0000313" key="5">
    <source>
        <dbReference type="Proteomes" id="UP000051950"/>
    </source>
</evidence>
<keyword evidence="5" id="KW-1185">Reference proteome</keyword>
<dbReference type="AlphaFoldDB" id="A0A0T5VW46"/>
<dbReference type="Pfam" id="PF01145">
    <property type="entry name" value="Band_7"/>
    <property type="match status" value="1"/>
</dbReference>
<proteinExistence type="predicted"/>